<keyword evidence="2" id="KW-1185">Reference proteome</keyword>
<dbReference type="GO" id="GO:0032259">
    <property type="term" value="P:methylation"/>
    <property type="evidence" value="ECO:0007669"/>
    <property type="project" value="UniProtKB-KW"/>
</dbReference>
<sequence>MTQIRDAPSISRSSCGGPWICWEGKSGENTAQSRRRSLPPFPLIHDKGTFDVFYLLRTPEIYVRRIWGLLAPGGMLFLTSCNCTRSELEELFRARESETEQLFEVADELRHKTFKFGGVEGQVVTSLMFRRVGRSIDRSSA</sequence>
<dbReference type="SUPFAM" id="SSF53335">
    <property type="entry name" value="S-adenosyl-L-methionine-dependent methyltransferases"/>
    <property type="match status" value="1"/>
</dbReference>
<gene>
    <name evidence="1" type="ORF">CSUI_005923</name>
</gene>
<keyword evidence="1" id="KW-0489">Methyltransferase</keyword>
<comment type="caution">
    <text evidence="1">The sequence shown here is derived from an EMBL/GenBank/DDBJ whole genome shotgun (WGS) entry which is preliminary data.</text>
</comment>
<reference evidence="1 2" key="1">
    <citation type="journal article" date="2017" name="Int. J. Parasitol.">
        <title>The genome of the protozoan parasite Cystoisospora suis and a reverse vaccinology approach to identify vaccine candidates.</title>
        <authorList>
            <person name="Palmieri N."/>
            <person name="Shrestha A."/>
            <person name="Ruttkowski B."/>
            <person name="Beck T."/>
            <person name="Vogl C."/>
            <person name="Tomley F."/>
            <person name="Blake D.P."/>
            <person name="Joachim A."/>
        </authorList>
    </citation>
    <scope>NUCLEOTIDE SEQUENCE [LARGE SCALE GENOMIC DNA]</scope>
    <source>
        <strain evidence="1 2">Wien I</strain>
    </source>
</reference>
<dbReference type="EMBL" id="MIGC01002929">
    <property type="protein sequence ID" value="PHJ20243.1"/>
    <property type="molecule type" value="Genomic_DNA"/>
</dbReference>
<dbReference type="InterPro" id="IPR029063">
    <property type="entry name" value="SAM-dependent_MTases_sf"/>
</dbReference>
<dbReference type="PANTHER" id="PTHR12843:SF5">
    <property type="entry name" value="EEF1A LYSINE METHYLTRANSFERASE 2"/>
    <property type="match status" value="1"/>
</dbReference>
<accession>A0A2C6KW80</accession>
<proteinExistence type="predicted"/>
<dbReference type="PANTHER" id="PTHR12843">
    <property type="entry name" value="PROTEIN-LYSINE N-METHYLTRANSFERASE METTL10"/>
    <property type="match status" value="1"/>
</dbReference>
<dbReference type="AlphaFoldDB" id="A0A2C6KW80"/>
<dbReference type="GO" id="GO:0016279">
    <property type="term" value="F:protein-lysine N-methyltransferase activity"/>
    <property type="evidence" value="ECO:0007669"/>
    <property type="project" value="TreeGrafter"/>
</dbReference>
<dbReference type="OrthoDB" id="540004at2759"/>
<name>A0A2C6KW80_9APIC</name>
<dbReference type="Proteomes" id="UP000221165">
    <property type="component" value="Unassembled WGS sequence"/>
</dbReference>
<organism evidence="1 2">
    <name type="scientific">Cystoisospora suis</name>
    <dbReference type="NCBI Taxonomy" id="483139"/>
    <lineage>
        <taxon>Eukaryota</taxon>
        <taxon>Sar</taxon>
        <taxon>Alveolata</taxon>
        <taxon>Apicomplexa</taxon>
        <taxon>Conoidasida</taxon>
        <taxon>Coccidia</taxon>
        <taxon>Eucoccidiorida</taxon>
        <taxon>Eimeriorina</taxon>
        <taxon>Sarcocystidae</taxon>
        <taxon>Cystoisospora</taxon>
    </lineage>
</organism>
<evidence type="ECO:0000313" key="1">
    <source>
        <dbReference type="EMBL" id="PHJ20243.1"/>
    </source>
</evidence>
<protein>
    <submittedName>
        <fullName evidence="1">Methyltransferase domain protein</fullName>
    </submittedName>
</protein>
<keyword evidence="1" id="KW-0808">Transferase</keyword>
<dbReference type="GeneID" id="94429300"/>
<dbReference type="VEuPathDB" id="ToxoDB:CSUI_005923"/>
<dbReference type="RefSeq" id="XP_067921933.1">
    <property type="nucleotide sequence ID" value="XM_068066089.1"/>
</dbReference>
<evidence type="ECO:0000313" key="2">
    <source>
        <dbReference type="Proteomes" id="UP000221165"/>
    </source>
</evidence>
<dbReference type="GO" id="GO:0005737">
    <property type="term" value="C:cytoplasm"/>
    <property type="evidence" value="ECO:0007669"/>
    <property type="project" value="TreeGrafter"/>
</dbReference>
<dbReference type="Gene3D" id="3.40.50.150">
    <property type="entry name" value="Vaccinia Virus protein VP39"/>
    <property type="match status" value="1"/>
</dbReference>